<dbReference type="EMBL" id="AM236080">
    <property type="protein sequence ID" value="CAK08167.1"/>
    <property type="molecule type" value="Genomic_DNA"/>
</dbReference>
<feature type="region of interest" description="Disordered" evidence="1">
    <location>
        <begin position="56"/>
        <end position="79"/>
    </location>
</feature>
<evidence type="ECO:0008006" key="4">
    <source>
        <dbReference type="Google" id="ProtNLM"/>
    </source>
</evidence>
<protein>
    <recommendedName>
        <fullName evidence="4">DUF2750 domain-containing protein</fullName>
    </recommendedName>
</protein>
<dbReference type="InterPro" id="IPR021284">
    <property type="entry name" value="DUF2750"/>
</dbReference>
<accession>Q1MFV6</accession>
<name>Q1MFV6_RHIJ3</name>
<keyword evidence="3" id="KW-1185">Reference proteome</keyword>
<evidence type="ECO:0000313" key="3">
    <source>
        <dbReference type="Proteomes" id="UP000006575"/>
    </source>
</evidence>
<dbReference type="HOGENOM" id="CLU_2603558_0_0_5"/>
<dbReference type="Pfam" id="PF11042">
    <property type="entry name" value="DUF2750"/>
    <property type="match status" value="1"/>
</dbReference>
<dbReference type="AlphaFoldDB" id="Q1MFV6"/>
<evidence type="ECO:0000256" key="1">
    <source>
        <dbReference type="SAM" id="MobiDB-lite"/>
    </source>
</evidence>
<reference evidence="2 3" key="1">
    <citation type="journal article" date="2006" name="Genome Biol.">
        <title>The genome of Rhizobium leguminosarum has recognizable core and accessory components.</title>
        <authorList>
            <person name="Young J.W."/>
            <person name="Crossman L.C."/>
            <person name="Johnston A.W.B."/>
            <person name="Thomson N.R."/>
            <person name="Ghazoui Z.F."/>
            <person name="Hull K.H."/>
            <person name="Wexler M."/>
            <person name="Curson A.R.J."/>
            <person name="Todd J.D."/>
            <person name="Poole P.S."/>
            <person name="Mauchline T.H."/>
            <person name="East A.K."/>
            <person name="Quail M.A."/>
            <person name="Churcher C."/>
            <person name="Arrowsmith C."/>
            <person name="Cherevach A."/>
            <person name="Chillingworth T."/>
            <person name="Clarke K."/>
            <person name="Cronin A."/>
            <person name="Davis P."/>
            <person name="Fraser A."/>
            <person name="Hance Z."/>
            <person name="Hauser H."/>
            <person name="Jagels K."/>
            <person name="Moule S."/>
            <person name="Mungall K."/>
            <person name="Norbertczak H."/>
            <person name="Rabbinowitsch E."/>
            <person name="Sanders M."/>
            <person name="Simmonds M."/>
            <person name="Whitehead S."/>
            <person name="Parkhill J."/>
        </authorList>
    </citation>
    <scope>NUCLEOTIDE SEQUENCE [LARGE SCALE GENOMIC DNA]</scope>
    <source>
        <strain evidence="3">DSM 114642 / LMG 32736 / 3841</strain>
    </source>
</reference>
<dbReference type="KEGG" id="rle:RL2678"/>
<dbReference type="Proteomes" id="UP000006575">
    <property type="component" value="Chromosome"/>
</dbReference>
<dbReference type="EnsemblBacteria" id="CAK08167">
    <property type="protein sequence ID" value="CAK08167"/>
    <property type="gene ID" value="RL2678"/>
</dbReference>
<sequence>MKARHNLNALEDRVRPIADLCLQCFDEEMSTAAAQAERFFSEVIAHGSVWSIQDGEGFPTSTNLDGETAMPFWSLESRA</sequence>
<organism evidence="2 3">
    <name type="scientific">Rhizobium johnstonii (strain DSM 114642 / LMG 32736 / 3841)</name>
    <name type="common">Rhizobium leguminosarum bv. viciae</name>
    <dbReference type="NCBI Taxonomy" id="216596"/>
    <lineage>
        <taxon>Bacteria</taxon>
        <taxon>Pseudomonadati</taxon>
        <taxon>Pseudomonadota</taxon>
        <taxon>Alphaproteobacteria</taxon>
        <taxon>Hyphomicrobiales</taxon>
        <taxon>Rhizobiaceae</taxon>
        <taxon>Rhizobium/Agrobacterium group</taxon>
        <taxon>Rhizobium</taxon>
        <taxon>Rhizobium johnstonii</taxon>
    </lineage>
</organism>
<proteinExistence type="predicted"/>
<gene>
    <name evidence="2" type="ordered locus">RL2678</name>
</gene>
<evidence type="ECO:0000313" key="2">
    <source>
        <dbReference type="EMBL" id="CAK08167.1"/>
    </source>
</evidence>